<evidence type="ECO:0000313" key="2">
    <source>
        <dbReference type="EMBL" id="MCZ4093391.1"/>
    </source>
</evidence>
<dbReference type="RefSeq" id="WP_269285156.1">
    <property type="nucleotide sequence ID" value="NZ_JAPVOI010000005.1"/>
</dbReference>
<dbReference type="Gene3D" id="2.60.120.260">
    <property type="entry name" value="Galactose-binding domain-like"/>
    <property type="match status" value="1"/>
</dbReference>
<keyword evidence="1" id="KW-0732">Signal</keyword>
<reference evidence="2" key="1">
    <citation type="submission" date="2022-10" db="EMBL/GenBank/DDBJ databases">
        <title>Whole genome sequencing of three plant growth promoting bacteria isolated from Vachellia tortilis subsp. raddiana in Morocco.</title>
        <authorList>
            <person name="Hnini M."/>
            <person name="Zouagui R."/>
            <person name="Zouagui H."/>
            <person name="Chemao Elfihri M.-W."/>
            <person name="Ibrahimi A."/>
            <person name="Sbabou L."/>
            <person name="Aurag J."/>
        </authorList>
    </citation>
    <scope>NUCLEOTIDE SEQUENCE</scope>
    <source>
        <strain evidence="2">LMR678</strain>
    </source>
</reference>
<dbReference type="EMBL" id="JAPVOI010000005">
    <property type="protein sequence ID" value="MCZ4093391.1"/>
    <property type="molecule type" value="Genomic_DNA"/>
</dbReference>
<sequence length="156" mass="16339">MMRPALIAGTVRRAIVIAVTLLAASNVAATEWIRNGSFEESPCKPAGGVCKDWNFTGYANVTDDAHTGSGGMTAGGQGDAVGTVWQSLNLDKGVYLFSFWYAARSGGNGLSAAVVKIAGKTVFPQNAGARGKSSMAPLLHVRDSGQHCTDDHRIQK</sequence>
<feature type="signal peptide" evidence="1">
    <location>
        <begin position="1"/>
        <end position="29"/>
    </location>
</feature>
<organism evidence="2 3">
    <name type="scientific">Sinorhizobium psoraleae</name>
    <dbReference type="NCBI Taxonomy" id="520838"/>
    <lineage>
        <taxon>Bacteria</taxon>
        <taxon>Pseudomonadati</taxon>
        <taxon>Pseudomonadota</taxon>
        <taxon>Alphaproteobacteria</taxon>
        <taxon>Hyphomicrobiales</taxon>
        <taxon>Rhizobiaceae</taxon>
        <taxon>Sinorhizobium/Ensifer group</taxon>
        <taxon>Sinorhizobium</taxon>
    </lineage>
</organism>
<gene>
    <name evidence="2" type="ORF">O3W52_26470</name>
</gene>
<protein>
    <submittedName>
        <fullName evidence="2">Uncharacterized protein</fullName>
    </submittedName>
</protein>
<evidence type="ECO:0000256" key="1">
    <source>
        <dbReference type="SAM" id="SignalP"/>
    </source>
</evidence>
<comment type="caution">
    <text evidence="2">The sequence shown here is derived from an EMBL/GenBank/DDBJ whole genome shotgun (WGS) entry which is preliminary data.</text>
</comment>
<proteinExistence type="predicted"/>
<feature type="chain" id="PRO_5045209739" evidence="1">
    <location>
        <begin position="30"/>
        <end position="156"/>
    </location>
</feature>
<accession>A0ABT4KQ27</accession>
<name>A0ABT4KQ27_9HYPH</name>
<keyword evidence="3" id="KW-1185">Reference proteome</keyword>
<dbReference type="Proteomes" id="UP001079430">
    <property type="component" value="Unassembled WGS sequence"/>
</dbReference>
<evidence type="ECO:0000313" key="3">
    <source>
        <dbReference type="Proteomes" id="UP001079430"/>
    </source>
</evidence>